<protein>
    <recommendedName>
        <fullName evidence="1">Knr4/Smi1-like domain-containing protein</fullName>
    </recommendedName>
</protein>
<dbReference type="AlphaFoldDB" id="A0A315XWR4"/>
<accession>A0A315XWR4</accession>
<sequence>MIRYEIDDTIKEQFDYYKNMCALLSEFTDSEFGPPAEIEKIEQWEQDNNVRLPHQYKSWLLLTEYARIIGGYIEFRWPQMGSSDAENDVIVIGAVVGDGEELLISRESGKIFSFFDGETEEYEDFDDLLTCLSGFMEHSAEEYLGADWGDIYDERFELG</sequence>
<organism evidence="2 3">
    <name type="scientific">Ruminococcus flavefaciens</name>
    <dbReference type="NCBI Taxonomy" id="1265"/>
    <lineage>
        <taxon>Bacteria</taxon>
        <taxon>Bacillati</taxon>
        <taxon>Bacillota</taxon>
        <taxon>Clostridia</taxon>
        <taxon>Eubacteriales</taxon>
        <taxon>Oscillospiraceae</taxon>
        <taxon>Ruminococcus</taxon>
    </lineage>
</organism>
<feature type="domain" description="Knr4/Smi1-like" evidence="1">
    <location>
        <begin position="35"/>
        <end position="131"/>
    </location>
</feature>
<dbReference type="InterPro" id="IPR018958">
    <property type="entry name" value="Knr4/Smi1-like_dom"/>
</dbReference>
<reference evidence="2 3" key="1">
    <citation type="submission" date="2018-05" db="EMBL/GenBank/DDBJ databases">
        <title>The Hungate 1000. A catalogue of reference genomes from the rumen microbiome.</title>
        <authorList>
            <person name="Kelly W."/>
        </authorList>
    </citation>
    <scope>NUCLEOTIDE SEQUENCE [LARGE SCALE GENOMIC DNA]</scope>
    <source>
        <strain evidence="2 3">SAb67</strain>
    </source>
</reference>
<dbReference type="EMBL" id="QGDI01000017">
    <property type="protein sequence ID" value="PWJ09959.1"/>
    <property type="molecule type" value="Genomic_DNA"/>
</dbReference>
<comment type="caution">
    <text evidence="2">The sequence shown here is derived from an EMBL/GenBank/DDBJ whole genome shotgun (WGS) entry which is preliminary data.</text>
</comment>
<dbReference type="OrthoDB" id="1827566at2"/>
<gene>
    <name evidence="2" type="ORF">IE37_03253</name>
</gene>
<dbReference type="InterPro" id="IPR037883">
    <property type="entry name" value="Knr4/Smi1-like_sf"/>
</dbReference>
<evidence type="ECO:0000313" key="2">
    <source>
        <dbReference type="EMBL" id="PWJ09959.1"/>
    </source>
</evidence>
<evidence type="ECO:0000259" key="1">
    <source>
        <dbReference type="SMART" id="SM00860"/>
    </source>
</evidence>
<dbReference type="RefSeq" id="WP_109727916.1">
    <property type="nucleotide sequence ID" value="NZ_QGDI01000017.1"/>
</dbReference>
<dbReference type="SMART" id="SM00860">
    <property type="entry name" value="SMI1_KNR4"/>
    <property type="match status" value="1"/>
</dbReference>
<evidence type="ECO:0000313" key="3">
    <source>
        <dbReference type="Proteomes" id="UP000245720"/>
    </source>
</evidence>
<name>A0A315XWR4_RUMFL</name>
<dbReference type="Proteomes" id="UP000245720">
    <property type="component" value="Unassembled WGS sequence"/>
</dbReference>
<proteinExistence type="predicted"/>
<dbReference type="SUPFAM" id="SSF160631">
    <property type="entry name" value="SMI1/KNR4-like"/>
    <property type="match status" value="1"/>
</dbReference>
<dbReference type="Gene3D" id="3.40.1580.10">
    <property type="entry name" value="SMI1/KNR4-like"/>
    <property type="match status" value="1"/>
</dbReference>